<keyword evidence="2" id="KW-1185">Reference proteome</keyword>
<accession>A0AAW2FKX5</accession>
<organism evidence="1 2">
    <name type="scientific">Cardiocondyla obscurior</name>
    <dbReference type="NCBI Taxonomy" id="286306"/>
    <lineage>
        <taxon>Eukaryota</taxon>
        <taxon>Metazoa</taxon>
        <taxon>Ecdysozoa</taxon>
        <taxon>Arthropoda</taxon>
        <taxon>Hexapoda</taxon>
        <taxon>Insecta</taxon>
        <taxon>Pterygota</taxon>
        <taxon>Neoptera</taxon>
        <taxon>Endopterygota</taxon>
        <taxon>Hymenoptera</taxon>
        <taxon>Apocrita</taxon>
        <taxon>Aculeata</taxon>
        <taxon>Formicoidea</taxon>
        <taxon>Formicidae</taxon>
        <taxon>Myrmicinae</taxon>
        <taxon>Cardiocondyla</taxon>
    </lineage>
</organism>
<comment type="caution">
    <text evidence="1">The sequence shown here is derived from an EMBL/GenBank/DDBJ whole genome shotgun (WGS) entry which is preliminary data.</text>
</comment>
<sequence>MYLYIILIYIRKKKNKNTCIFFRKIPGQCDVSQRIATNCEKRTRIESRASSRIFRVIRFSRVFSCRGAYTWKFGRTLCGWKSLERHLHARILSRLVTLPYVCL</sequence>
<dbReference type="AlphaFoldDB" id="A0AAW2FKX5"/>
<reference evidence="1 2" key="1">
    <citation type="submission" date="2023-03" db="EMBL/GenBank/DDBJ databases">
        <title>High recombination rates correlate with genetic variation in Cardiocondyla obscurior ants.</title>
        <authorList>
            <person name="Errbii M."/>
        </authorList>
    </citation>
    <scope>NUCLEOTIDE SEQUENCE [LARGE SCALE GENOMIC DNA]</scope>
    <source>
        <strain evidence="1">Alpha-2009</strain>
        <tissue evidence="1">Whole body</tissue>
    </source>
</reference>
<protein>
    <recommendedName>
        <fullName evidence="3">Ribosomal protein S14</fullName>
    </recommendedName>
</protein>
<dbReference type="Proteomes" id="UP001430953">
    <property type="component" value="Unassembled WGS sequence"/>
</dbReference>
<name>A0AAW2FKX5_9HYME</name>
<gene>
    <name evidence="1" type="ORF">PUN28_011713</name>
</gene>
<evidence type="ECO:0008006" key="3">
    <source>
        <dbReference type="Google" id="ProtNLM"/>
    </source>
</evidence>
<evidence type="ECO:0000313" key="1">
    <source>
        <dbReference type="EMBL" id="KAL0114597.1"/>
    </source>
</evidence>
<evidence type="ECO:0000313" key="2">
    <source>
        <dbReference type="Proteomes" id="UP001430953"/>
    </source>
</evidence>
<proteinExistence type="predicted"/>
<dbReference type="EMBL" id="JADYXP020000011">
    <property type="protein sequence ID" value="KAL0114597.1"/>
    <property type="molecule type" value="Genomic_DNA"/>
</dbReference>